<evidence type="ECO:0000313" key="2">
    <source>
        <dbReference type="EMBL" id="EMR70094.1"/>
    </source>
</evidence>
<evidence type="ECO:0000256" key="1">
    <source>
        <dbReference type="SAM" id="MobiDB-lite"/>
    </source>
</evidence>
<gene>
    <name evidence="2" type="ORF">UCREL1_2870</name>
</gene>
<reference evidence="3" key="1">
    <citation type="journal article" date="2013" name="Genome Announc.">
        <title>Draft genome sequence of the grapevine dieback fungus Eutypa lata UCR-EL1.</title>
        <authorList>
            <person name="Blanco-Ulate B."/>
            <person name="Rolshausen P.E."/>
            <person name="Cantu D."/>
        </authorList>
    </citation>
    <scope>NUCLEOTIDE SEQUENCE [LARGE SCALE GENOMIC DNA]</scope>
    <source>
        <strain evidence="3">UCR-EL1</strain>
    </source>
</reference>
<evidence type="ECO:0000313" key="3">
    <source>
        <dbReference type="Proteomes" id="UP000012174"/>
    </source>
</evidence>
<dbReference type="HOGENOM" id="CLU_860611_0_0_1"/>
<sequence>MTTIVKKRPAMSPENDSAPKRQNNATRSDVRPLPHPYANIEMPPAVSDREHECRMKYFMMPLVINLAERVQRAYVDDLEQQMGRDDLSEYEQRECAEFLHTMLEEINTYLFNEDTDWYVNLISNKPRGAWYRRWLDGYPHLLNWAKSGVDNSEFGEHLRAHGPSFEQRERLATQLFKEWKLRKEKETVCRELDLKAKMHAMHAKQPGDVKIDGIDTAKGVAIDWQRLQDECVLTWKYRDLMLDSSEVDPWLEKRRKLAMSPCDYSALTVIRWRDDEGNSCGARLFEDSLIRQWVDDVDEGRSLNTTFHRSGSISYCSRPLKRS</sequence>
<accession>M7SU72</accession>
<dbReference type="EMBL" id="KB705969">
    <property type="protein sequence ID" value="EMR70094.1"/>
    <property type="molecule type" value="Genomic_DNA"/>
</dbReference>
<dbReference type="Proteomes" id="UP000012174">
    <property type="component" value="Unassembled WGS sequence"/>
</dbReference>
<organism evidence="2 3">
    <name type="scientific">Eutypa lata (strain UCR-EL1)</name>
    <name type="common">Grapevine dieback disease fungus</name>
    <name type="synonym">Eutypa armeniacae</name>
    <dbReference type="NCBI Taxonomy" id="1287681"/>
    <lineage>
        <taxon>Eukaryota</taxon>
        <taxon>Fungi</taxon>
        <taxon>Dikarya</taxon>
        <taxon>Ascomycota</taxon>
        <taxon>Pezizomycotina</taxon>
        <taxon>Sordariomycetes</taxon>
        <taxon>Xylariomycetidae</taxon>
        <taxon>Xylariales</taxon>
        <taxon>Diatrypaceae</taxon>
        <taxon>Eutypa</taxon>
    </lineage>
</organism>
<proteinExistence type="predicted"/>
<dbReference type="KEGG" id="ela:UCREL1_2870"/>
<protein>
    <submittedName>
        <fullName evidence="2">Uncharacterized protein</fullName>
    </submittedName>
</protein>
<dbReference type="AlphaFoldDB" id="M7SU72"/>
<feature type="region of interest" description="Disordered" evidence="1">
    <location>
        <begin position="1"/>
        <end position="42"/>
    </location>
</feature>
<keyword evidence="3" id="KW-1185">Reference proteome</keyword>
<name>M7SU72_EUTLA</name>